<dbReference type="Gene3D" id="1.10.287.1490">
    <property type="match status" value="1"/>
</dbReference>
<dbReference type="Proteomes" id="UP001164506">
    <property type="component" value="Chromosome"/>
</dbReference>
<evidence type="ECO:0000256" key="1">
    <source>
        <dbReference type="SAM" id="Coils"/>
    </source>
</evidence>
<name>A0ABY6R021_9ACTN</name>
<dbReference type="RefSeq" id="WP_267259120.1">
    <property type="nucleotide sequence ID" value="NZ_CP084204.1"/>
</dbReference>
<keyword evidence="3" id="KW-1185">Reference proteome</keyword>
<organism evidence="2 3">
    <name type="scientific">Streptomyces tanashiensis</name>
    <dbReference type="NCBI Taxonomy" id="67367"/>
    <lineage>
        <taxon>Bacteria</taxon>
        <taxon>Bacillati</taxon>
        <taxon>Actinomycetota</taxon>
        <taxon>Actinomycetes</taxon>
        <taxon>Kitasatosporales</taxon>
        <taxon>Streptomycetaceae</taxon>
        <taxon>Streptomyces</taxon>
    </lineage>
</organism>
<proteinExistence type="predicted"/>
<dbReference type="EMBL" id="CP084204">
    <property type="protein sequence ID" value="UZX22774.1"/>
    <property type="molecule type" value="Genomic_DNA"/>
</dbReference>
<protein>
    <submittedName>
        <fullName evidence="2">Uncharacterized protein</fullName>
    </submittedName>
</protein>
<gene>
    <name evidence="2" type="ORF">LDH80_19485</name>
</gene>
<dbReference type="GeneID" id="95601666"/>
<sequence length="515" mass="58441">MAQGELVPRGPRTMVFQRDIDGTQIGPDRYALALALRELAQRLGVSLGRYSVRVHRDRSTLSRYFSGALVPPAEFVEQLIDDGNRETGTELTSAVRDTVRKLHRTALRATSPHSADLQDLRDKLAEADRQSRHLHQEARLLREMVRSAHERLDEQQTQLRQLEQAGAAARLAHRAELDQRDTDFDSMRAERDDLQATLVRLTAELAEAERRAREAEERCIRLEQQLDTAEAQAEERDAEAEANVGTVTHTATAEATISPGISVHLGITREAGARLARTLDEQVPLPLTETHLRKVLGRPGIYQLLRGGPSQPKERMYVGKADRSLPQRLDFARLRILGRKYISLDDMYFTYVYVEDDLSAVAPEHLVIKHLQEERGVSLLWNQNGFSNNDPGRRRDQVQLKPQHFDVSHPIDLDWSLRHDGRRQLFSPKDFATYLKAELPYAFRQALEPAQADDVSLEVPQGPLSADTAFRLLARNLGESWQISALKGHVILYKEHTEYPNALRYYRGENVTDAS</sequence>
<dbReference type="Pfam" id="PF13560">
    <property type="entry name" value="HTH_31"/>
    <property type="match status" value="1"/>
</dbReference>
<evidence type="ECO:0000313" key="2">
    <source>
        <dbReference type="EMBL" id="UZX22774.1"/>
    </source>
</evidence>
<evidence type="ECO:0000313" key="3">
    <source>
        <dbReference type="Proteomes" id="UP001164506"/>
    </source>
</evidence>
<feature type="coiled-coil region" evidence="1">
    <location>
        <begin position="117"/>
        <end position="239"/>
    </location>
</feature>
<accession>A0ABY6R021</accession>
<keyword evidence="1" id="KW-0175">Coiled coil</keyword>
<reference evidence="2" key="1">
    <citation type="submission" date="2021-09" db="EMBL/GenBank/DDBJ databases">
        <title>Complete genome sequence and metabolic characterization of Streptomyces tanashiensis DSM 731 the producer of antibacterial Kalafungin and diverse secondary metabolites.</title>
        <authorList>
            <person name="Abbasi M.N."/>
            <person name="Anwar M.N."/>
            <person name="Alam K."/>
            <person name="Shoaib M."/>
            <person name="Lin Z."/>
            <person name="Hayat M."/>
            <person name="Ali M.I."/>
            <person name="Malik H.M.T."/>
            <person name="Ahmed I."/>
            <person name="Li A."/>
            <person name="Hailong Wang H."/>
            <person name="Zhang Y."/>
        </authorList>
    </citation>
    <scope>NUCLEOTIDE SEQUENCE</scope>
    <source>
        <strain evidence="2">Kala</strain>
    </source>
</reference>